<protein>
    <recommendedName>
        <fullName evidence="3">tRNA threonylcarbamoyladenosine biosynthesis protein TsaB</fullName>
    </recommendedName>
    <alternativeName>
        <fullName evidence="6">t(6)A37 threonylcarbamoyladenosine biosynthesis protein TsaB</fullName>
    </alternativeName>
</protein>
<dbReference type="PANTHER" id="PTHR11735:SF11">
    <property type="entry name" value="TRNA THREONYLCARBAMOYLADENOSINE BIOSYNTHESIS PROTEIN TSAB"/>
    <property type="match status" value="1"/>
</dbReference>
<dbReference type="Gene3D" id="3.30.420.40">
    <property type="match status" value="2"/>
</dbReference>
<evidence type="ECO:0000256" key="6">
    <source>
        <dbReference type="ARBA" id="ARBA00032446"/>
    </source>
</evidence>
<sequence length="226" mass="23394">MKLLAIETATEACSVALGVNGEVIERHQVAPREHTQLVLPMVAELLAEAGIALGELDALVLGRGPGAFTGLRIAAGVVQGLAFSVDRPVVSVSTLAMLAQSAIEAGHPAVIAALDARMGEVYWGAYRADGAGLAATEERESVSPPAEVQPPDDEPWTGVGPGFAVYAEVLGNLNGLTVFDDAVLPRARHALPLAARDLAAGLAVPAEQAQPVYLRNRVAQTLAERG</sequence>
<dbReference type="CDD" id="cd24032">
    <property type="entry name" value="ASKHA_NBD_TsaB"/>
    <property type="match status" value="1"/>
</dbReference>
<dbReference type="NCBIfam" id="TIGR03725">
    <property type="entry name" value="T6A_YeaZ"/>
    <property type="match status" value="1"/>
</dbReference>
<evidence type="ECO:0000313" key="9">
    <source>
        <dbReference type="Proteomes" id="UP000029273"/>
    </source>
</evidence>
<feature type="domain" description="Gcp-like" evidence="7">
    <location>
        <begin position="29"/>
        <end position="135"/>
    </location>
</feature>
<comment type="subcellular location">
    <subcellularLocation>
        <location evidence="1">Cytoplasm</location>
    </subcellularLocation>
</comment>
<name>A0A1A6C7I6_9GAMM</name>
<dbReference type="InterPro" id="IPR000905">
    <property type="entry name" value="Gcp-like_dom"/>
</dbReference>
<evidence type="ECO:0000256" key="2">
    <source>
        <dbReference type="ARBA" id="ARBA00010493"/>
    </source>
</evidence>
<keyword evidence="5" id="KW-0819">tRNA processing</keyword>
<accession>A0A1A6C7I6</accession>
<dbReference type="OrthoDB" id="9809995at2"/>
<proteinExistence type="inferred from homology"/>
<comment type="similarity">
    <text evidence="2">Belongs to the KAE1 / TsaD family. TsaB subfamily.</text>
</comment>
<keyword evidence="4" id="KW-0963">Cytoplasm</keyword>
<evidence type="ECO:0000256" key="1">
    <source>
        <dbReference type="ARBA" id="ARBA00004496"/>
    </source>
</evidence>
<dbReference type="AlphaFoldDB" id="A0A1A6C7I6"/>
<dbReference type="FunFam" id="3.30.420.40:FF:000097">
    <property type="entry name" value="tRNA threonylcarbamoyladenosine biosynthesis protein TsaB"/>
    <property type="match status" value="1"/>
</dbReference>
<dbReference type="EMBL" id="JQSG02000001">
    <property type="protein sequence ID" value="OBS10509.1"/>
    <property type="molecule type" value="Genomic_DNA"/>
</dbReference>
<reference evidence="8 9" key="1">
    <citation type="journal article" date="2014" name="Genome Announc.">
        <title>Draft Genome Sequence of the Iron-Oxidizing, Acidophilic, and Halotolerant 'Thiobacillus prosperus' Type Strain DSM 5130.</title>
        <authorList>
            <person name="Ossandon F.J."/>
            <person name="Cardenas J.P."/>
            <person name="Corbett M."/>
            <person name="Quatrini R."/>
            <person name="Holmes D.S."/>
            <person name="Watkin E."/>
        </authorList>
    </citation>
    <scope>NUCLEOTIDE SEQUENCE [LARGE SCALE GENOMIC DNA]</scope>
    <source>
        <strain evidence="8 9">DSM 5130</strain>
    </source>
</reference>
<dbReference type="InterPro" id="IPR022496">
    <property type="entry name" value="T6A_TsaB"/>
</dbReference>
<organism evidence="8 9">
    <name type="scientific">Acidihalobacter prosperus</name>
    <dbReference type="NCBI Taxonomy" id="160660"/>
    <lineage>
        <taxon>Bacteria</taxon>
        <taxon>Pseudomonadati</taxon>
        <taxon>Pseudomonadota</taxon>
        <taxon>Gammaproteobacteria</taxon>
        <taxon>Chromatiales</taxon>
        <taxon>Ectothiorhodospiraceae</taxon>
        <taxon>Acidihalobacter</taxon>
    </lineage>
</organism>
<dbReference type="GO" id="GO:0002949">
    <property type="term" value="P:tRNA threonylcarbamoyladenosine modification"/>
    <property type="evidence" value="ECO:0007669"/>
    <property type="project" value="InterPro"/>
</dbReference>
<keyword evidence="9" id="KW-1185">Reference proteome</keyword>
<evidence type="ECO:0000259" key="7">
    <source>
        <dbReference type="Pfam" id="PF00814"/>
    </source>
</evidence>
<dbReference type="GO" id="GO:0005829">
    <property type="term" value="C:cytosol"/>
    <property type="evidence" value="ECO:0007669"/>
    <property type="project" value="TreeGrafter"/>
</dbReference>
<dbReference type="PANTHER" id="PTHR11735">
    <property type="entry name" value="TRNA N6-ADENOSINE THREONYLCARBAMOYLTRANSFERASE"/>
    <property type="match status" value="1"/>
</dbReference>
<dbReference type="SUPFAM" id="SSF53067">
    <property type="entry name" value="Actin-like ATPase domain"/>
    <property type="match status" value="2"/>
</dbReference>
<evidence type="ECO:0000313" key="8">
    <source>
        <dbReference type="EMBL" id="OBS10509.1"/>
    </source>
</evidence>
<comment type="caution">
    <text evidence="8">The sequence shown here is derived from an EMBL/GenBank/DDBJ whole genome shotgun (WGS) entry which is preliminary data.</text>
</comment>
<evidence type="ECO:0000256" key="3">
    <source>
        <dbReference type="ARBA" id="ARBA00019012"/>
    </source>
</evidence>
<dbReference type="Pfam" id="PF00814">
    <property type="entry name" value="TsaD"/>
    <property type="match status" value="1"/>
</dbReference>
<evidence type="ECO:0000256" key="4">
    <source>
        <dbReference type="ARBA" id="ARBA00022490"/>
    </source>
</evidence>
<evidence type="ECO:0000256" key="5">
    <source>
        <dbReference type="ARBA" id="ARBA00022694"/>
    </source>
</evidence>
<gene>
    <name evidence="8" type="ORF">Thpro_020225</name>
</gene>
<dbReference type="Proteomes" id="UP000029273">
    <property type="component" value="Unassembled WGS sequence"/>
</dbReference>
<dbReference type="RefSeq" id="WP_038087151.1">
    <property type="nucleotide sequence ID" value="NZ_JQSG02000001.1"/>
</dbReference>
<dbReference type="InterPro" id="IPR043129">
    <property type="entry name" value="ATPase_NBD"/>
</dbReference>